<sequence>MQERIGSPPGTKTKPHMKMVEVKASPGPVKKIIKARKIRLDGKDHRQYLVRFKNQEADKDQWLAEGAIPDGDLHLRRLRASRRAERSHKK</sequence>
<evidence type="ECO:0000313" key="2">
    <source>
        <dbReference type="Proteomes" id="UP000765509"/>
    </source>
</evidence>
<dbReference type="SUPFAM" id="SSF54160">
    <property type="entry name" value="Chromo domain-like"/>
    <property type="match status" value="1"/>
</dbReference>
<protein>
    <recommendedName>
        <fullName evidence="3">Chromo domain-containing protein</fullName>
    </recommendedName>
</protein>
<evidence type="ECO:0000313" key="1">
    <source>
        <dbReference type="EMBL" id="MBW0467444.1"/>
    </source>
</evidence>
<dbReference type="InterPro" id="IPR016197">
    <property type="entry name" value="Chromo-like_dom_sf"/>
</dbReference>
<dbReference type="EMBL" id="AVOT02001583">
    <property type="protein sequence ID" value="MBW0467444.1"/>
    <property type="molecule type" value="Genomic_DNA"/>
</dbReference>
<organism evidence="1 2">
    <name type="scientific">Austropuccinia psidii MF-1</name>
    <dbReference type="NCBI Taxonomy" id="1389203"/>
    <lineage>
        <taxon>Eukaryota</taxon>
        <taxon>Fungi</taxon>
        <taxon>Dikarya</taxon>
        <taxon>Basidiomycota</taxon>
        <taxon>Pucciniomycotina</taxon>
        <taxon>Pucciniomycetes</taxon>
        <taxon>Pucciniales</taxon>
        <taxon>Sphaerophragmiaceae</taxon>
        <taxon>Austropuccinia</taxon>
    </lineage>
</organism>
<proteinExistence type="predicted"/>
<reference evidence="1" key="1">
    <citation type="submission" date="2021-03" db="EMBL/GenBank/DDBJ databases">
        <title>Draft genome sequence of rust myrtle Austropuccinia psidii MF-1, a brazilian biotype.</title>
        <authorList>
            <person name="Quecine M.C."/>
            <person name="Pachon D.M.R."/>
            <person name="Bonatelli M.L."/>
            <person name="Correr F.H."/>
            <person name="Franceschini L.M."/>
            <person name="Leite T.F."/>
            <person name="Margarido G.R.A."/>
            <person name="Almeida C.A."/>
            <person name="Ferrarezi J.A."/>
            <person name="Labate C.A."/>
        </authorList>
    </citation>
    <scope>NUCLEOTIDE SEQUENCE</scope>
    <source>
        <strain evidence="1">MF-1</strain>
    </source>
</reference>
<gene>
    <name evidence="1" type="ORF">O181_007159</name>
</gene>
<dbReference type="Proteomes" id="UP000765509">
    <property type="component" value="Unassembled WGS sequence"/>
</dbReference>
<name>A0A9Q3BKF0_9BASI</name>
<comment type="caution">
    <text evidence="1">The sequence shown here is derived from an EMBL/GenBank/DDBJ whole genome shotgun (WGS) entry which is preliminary data.</text>
</comment>
<evidence type="ECO:0008006" key="3">
    <source>
        <dbReference type="Google" id="ProtNLM"/>
    </source>
</evidence>
<accession>A0A9Q3BKF0</accession>
<keyword evidence="2" id="KW-1185">Reference proteome</keyword>
<dbReference type="AlphaFoldDB" id="A0A9Q3BKF0"/>
<dbReference type="OrthoDB" id="2514203at2759"/>